<dbReference type="RefSeq" id="WP_123223893.1">
    <property type="nucleotide sequence ID" value="NZ_RJSF01000041.1"/>
</dbReference>
<sequence length="109" mass="12186">MSRMMHPGLAKELESLTEAERRLIVRLSSEGDFSPLIGRLLRGWTCQILSDQWQEAATLAGLEADRRAELDEVDLRVNGEPPPVTGKPATFDPRNWGVDCRVSDPKKSI</sequence>
<feature type="region of interest" description="Disordered" evidence="1">
    <location>
        <begin position="76"/>
        <end position="97"/>
    </location>
</feature>
<keyword evidence="3" id="KW-1185">Reference proteome</keyword>
<evidence type="ECO:0000313" key="2">
    <source>
        <dbReference type="EMBL" id="RNM13291.1"/>
    </source>
</evidence>
<organism evidence="2 3">
    <name type="scientific">Nocardioides pocheonensis</name>
    <dbReference type="NCBI Taxonomy" id="661485"/>
    <lineage>
        <taxon>Bacteria</taxon>
        <taxon>Bacillati</taxon>
        <taxon>Actinomycetota</taxon>
        <taxon>Actinomycetes</taxon>
        <taxon>Propionibacteriales</taxon>
        <taxon>Nocardioidaceae</taxon>
        <taxon>Nocardioides</taxon>
    </lineage>
</organism>
<dbReference type="EMBL" id="RJSF01000041">
    <property type="protein sequence ID" value="RNM13291.1"/>
    <property type="molecule type" value="Genomic_DNA"/>
</dbReference>
<comment type="caution">
    <text evidence="2">The sequence shown here is derived from an EMBL/GenBank/DDBJ whole genome shotgun (WGS) entry which is preliminary data.</text>
</comment>
<evidence type="ECO:0000313" key="3">
    <source>
        <dbReference type="Proteomes" id="UP000279994"/>
    </source>
</evidence>
<dbReference type="Proteomes" id="UP000279994">
    <property type="component" value="Unassembled WGS sequence"/>
</dbReference>
<name>A0A3N0GLK5_9ACTN</name>
<proteinExistence type="predicted"/>
<accession>A0A3N0GLK5</accession>
<reference evidence="2 3" key="1">
    <citation type="submission" date="2018-11" db="EMBL/GenBank/DDBJ databases">
        <authorList>
            <person name="Li F."/>
        </authorList>
    </citation>
    <scope>NUCLEOTIDE SEQUENCE [LARGE SCALE GENOMIC DNA]</scope>
    <source>
        <strain evidence="2 3">Gsoil 818</strain>
    </source>
</reference>
<protein>
    <submittedName>
        <fullName evidence="2">Uncharacterized protein</fullName>
    </submittedName>
</protein>
<evidence type="ECO:0000256" key="1">
    <source>
        <dbReference type="SAM" id="MobiDB-lite"/>
    </source>
</evidence>
<gene>
    <name evidence="2" type="ORF">EFL26_15880</name>
</gene>
<dbReference type="AlphaFoldDB" id="A0A3N0GLK5"/>